<proteinExistence type="predicted"/>
<dbReference type="Proteomes" id="UP001268683">
    <property type="component" value="Chromosome"/>
</dbReference>
<accession>A0AA52H9F2</accession>
<keyword evidence="2" id="KW-1185">Reference proteome</keyword>
<evidence type="ECO:0000313" key="1">
    <source>
        <dbReference type="EMBL" id="WND02437.1"/>
    </source>
</evidence>
<sequence>MYQPINSEGLTRLAHLELTRFNPKTQDEARRHLIKRLGAYDHDGIIIERSLETYYNLPA</sequence>
<dbReference type="AlphaFoldDB" id="A0AA52H9F2"/>
<protein>
    <submittedName>
        <fullName evidence="1">Uncharacterized protein</fullName>
    </submittedName>
</protein>
<dbReference type="EMBL" id="CP123872">
    <property type="protein sequence ID" value="WND02437.1"/>
    <property type="molecule type" value="Genomic_DNA"/>
</dbReference>
<evidence type="ECO:0000313" key="2">
    <source>
        <dbReference type="Proteomes" id="UP001268683"/>
    </source>
</evidence>
<gene>
    <name evidence="1" type="ORF">QGN29_12865</name>
</gene>
<dbReference type="RefSeq" id="WP_310798272.1">
    <property type="nucleotide sequence ID" value="NZ_CP123872.1"/>
</dbReference>
<reference evidence="1" key="1">
    <citation type="submission" date="2023-04" db="EMBL/GenBank/DDBJ databases">
        <title>Complete genome sequence of Temperatibacter marinus.</title>
        <authorList>
            <person name="Rong J.-C."/>
            <person name="Yi M.-L."/>
            <person name="Zhao Q."/>
        </authorList>
    </citation>
    <scope>NUCLEOTIDE SEQUENCE</scope>
    <source>
        <strain evidence="1">NBRC 110045</strain>
    </source>
</reference>
<dbReference type="KEGG" id="tmk:QGN29_12865"/>
<organism evidence="1 2">
    <name type="scientific">Temperatibacter marinus</name>
    <dbReference type="NCBI Taxonomy" id="1456591"/>
    <lineage>
        <taxon>Bacteria</taxon>
        <taxon>Pseudomonadati</taxon>
        <taxon>Pseudomonadota</taxon>
        <taxon>Alphaproteobacteria</taxon>
        <taxon>Kordiimonadales</taxon>
        <taxon>Temperatibacteraceae</taxon>
        <taxon>Temperatibacter</taxon>
    </lineage>
</organism>
<name>A0AA52H9F2_9PROT</name>